<reference evidence="2 3" key="1">
    <citation type="submission" date="2023-08" db="EMBL/GenBank/DDBJ databases">
        <title>Black Yeasts Isolated from many extreme environments.</title>
        <authorList>
            <person name="Coleine C."/>
            <person name="Stajich J.E."/>
            <person name="Selbmann L."/>
        </authorList>
    </citation>
    <scope>NUCLEOTIDE SEQUENCE [LARGE SCALE GENOMIC DNA]</scope>
    <source>
        <strain evidence="2 3">CCFEE 5910</strain>
    </source>
</reference>
<feature type="compositionally biased region" description="Polar residues" evidence="1">
    <location>
        <begin position="68"/>
        <end position="101"/>
    </location>
</feature>
<feature type="compositionally biased region" description="Basic and acidic residues" evidence="1">
    <location>
        <begin position="176"/>
        <end position="190"/>
    </location>
</feature>
<sequence length="379" mass="41242">MKKAKAPGGSQADQNTPVAEPRRSGRIHKPSAKAMDVDCGNELYKQMKKNNGTRSDTGRKESTREPETNSGSPIGRSSQATSSKAGTPSTQRSTQVASSDNIAPKSKIILKMSTRKSLENTNDSQQDDGRPAKKRKVKATQSSRLADGPSQHEYDVRSSSPEPPAATEPTKRTPKKKTDASPRQDMRETKTQQSRKSRSPQEKGNTDIEKSHRTLRPRATTLKADNSASPQKRGIDDSTDADARPGEKPKKSLPGLDKTSKCKLECLNEAELLATFAEIAATTRDTGDDDAQFTEHLNAAITKYCKCDKRRAGKGKEGKDDPKSTTANKGVSRDSEKANLSSPSVDVETKEKSPKRTPKKGGPRLKLLVRPQEPQDPAV</sequence>
<feature type="region of interest" description="Disordered" evidence="1">
    <location>
        <begin position="1"/>
        <end position="261"/>
    </location>
</feature>
<name>A0AAN7T7N5_9EURO</name>
<evidence type="ECO:0000256" key="1">
    <source>
        <dbReference type="SAM" id="MobiDB-lite"/>
    </source>
</evidence>
<gene>
    <name evidence="2" type="ORF">LTR05_000598</name>
</gene>
<feature type="compositionally biased region" description="Basic and acidic residues" evidence="1">
    <location>
        <begin position="199"/>
        <end position="212"/>
    </location>
</feature>
<dbReference type="AlphaFoldDB" id="A0AAN7T7N5"/>
<evidence type="ECO:0000313" key="3">
    <source>
        <dbReference type="Proteomes" id="UP001309876"/>
    </source>
</evidence>
<dbReference type="EMBL" id="JAVRRJ010000001">
    <property type="protein sequence ID" value="KAK5090426.1"/>
    <property type="molecule type" value="Genomic_DNA"/>
</dbReference>
<organism evidence="2 3">
    <name type="scientific">Lithohypha guttulata</name>
    <dbReference type="NCBI Taxonomy" id="1690604"/>
    <lineage>
        <taxon>Eukaryota</taxon>
        <taxon>Fungi</taxon>
        <taxon>Dikarya</taxon>
        <taxon>Ascomycota</taxon>
        <taxon>Pezizomycotina</taxon>
        <taxon>Eurotiomycetes</taxon>
        <taxon>Chaetothyriomycetidae</taxon>
        <taxon>Chaetothyriales</taxon>
        <taxon>Trichomeriaceae</taxon>
        <taxon>Lithohypha</taxon>
    </lineage>
</organism>
<proteinExistence type="predicted"/>
<dbReference type="Proteomes" id="UP001309876">
    <property type="component" value="Unassembled WGS sequence"/>
</dbReference>
<feature type="compositionally biased region" description="Basic and acidic residues" evidence="1">
    <location>
        <begin position="314"/>
        <end position="323"/>
    </location>
</feature>
<accession>A0AAN7T7N5</accession>
<feature type="compositionally biased region" description="Basic and acidic residues" evidence="1">
    <location>
        <begin position="233"/>
        <end position="250"/>
    </location>
</feature>
<protein>
    <submittedName>
        <fullName evidence="2">Uncharacterized protein</fullName>
    </submittedName>
</protein>
<keyword evidence="3" id="KW-1185">Reference proteome</keyword>
<feature type="compositionally biased region" description="Basic and acidic residues" evidence="1">
    <location>
        <begin position="56"/>
        <end position="67"/>
    </location>
</feature>
<comment type="caution">
    <text evidence="2">The sequence shown here is derived from an EMBL/GenBank/DDBJ whole genome shotgun (WGS) entry which is preliminary data.</text>
</comment>
<feature type="region of interest" description="Disordered" evidence="1">
    <location>
        <begin position="310"/>
        <end position="379"/>
    </location>
</feature>
<evidence type="ECO:0000313" key="2">
    <source>
        <dbReference type="EMBL" id="KAK5090426.1"/>
    </source>
</evidence>